<dbReference type="Gene3D" id="3.90.550.10">
    <property type="entry name" value="Spore Coat Polysaccharide Biosynthesis Protein SpsA, Chain A"/>
    <property type="match status" value="1"/>
</dbReference>
<dbReference type="SUPFAM" id="SSF53448">
    <property type="entry name" value="Nucleotide-diphospho-sugar transferases"/>
    <property type="match status" value="1"/>
</dbReference>
<comment type="caution">
    <text evidence="2">The sequence shown here is derived from an EMBL/GenBank/DDBJ whole genome shotgun (WGS) entry which is preliminary data.</text>
</comment>
<dbReference type="InterPro" id="IPR001173">
    <property type="entry name" value="Glyco_trans_2-like"/>
</dbReference>
<dbReference type="Proteomes" id="UP001157138">
    <property type="component" value="Unassembled WGS sequence"/>
</dbReference>
<proteinExistence type="predicted"/>
<dbReference type="InterPro" id="IPR007554">
    <property type="entry name" value="Glycerophosphate_synth"/>
</dbReference>
<sequence length="710" mass="83018">MLIKTIMESKTIDISIIISARDISYSIINTIDLLKICKLNIEVIIVIYNIDDSNVNNVLNKYSELDRVSVIKSDFPENGYCFNSGIKNARGKYLFFMKSDGYVVEDGLISLFEHAEKHCLDMAIAWVKYIGGNGAYIKPSHFLGKIDSTTFEETPKLIKNIFPFNRIYRKAFLISYNESIFSDFSNYSSDSKPCIYGYYKAKRIGSVDKVVYIESTKRDKYLIENIKESILISKDLDNSLSTLEKETQKKMRKFFFIKELISDIGIYSKTKSFKNEDIKDVKRILIYNFNLLKYLSAGELDFLKNMYHNNLKKRHLIFNLNFSAFKYFFSKKSIIYYNFIKSLLLFNIGFFCSKIFNVNISLIGEREGKTISDNGFAFFKGVGRRLNCYFVTREKNIEEASKHGNVLKYGSIRHLFYVGLARRYFFDVSMLDISPYWRVLNKKPRNSKKLIFLQHGVMALNRTSFYYDHYSMTCRNELPDMLCVSSNFEKNSFISDYSFPEDIIKVTGLSRYDYLPEVTNKQCNNILYIPTWRNWLEHQSLDEFIKSQYYRSIIDLTSKLSKWASENDHQITLVLHHKMSKFEMNVNLPCVSFRYMSDLNWEHMLSTGRLLVTDYSSVVFDFIRLGKPAITYPFDKEAFLAVRGGEMITDKETPFLASCNNSDEVIENIGKIINDKTTYLNDGQVFFDYNDRLNCNRILTMADELDRTEL</sequence>
<dbReference type="Pfam" id="PF00535">
    <property type="entry name" value="Glycos_transf_2"/>
    <property type="match status" value="1"/>
</dbReference>
<dbReference type="InterPro" id="IPR043148">
    <property type="entry name" value="TagF_C"/>
</dbReference>
<dbReference type="Gene3D" id="3.40.50.12580">
    <property type="match status" value="1"/>
</dbReference>
<evidence type="ECO:0000259" key="1">
    <source>
        <dbReference type="Pfam" id="PF00535"/>
    </source>
</evidence>
<dbReference type="SUPFAM" id="SSF53756">
    <property type="entry name" value="UDP-Glycosyltransferase/glycogen phosphorylase"/>
    <property type="match status" value="1"/>
</dbReference>
<protein>
    <recommendedName>
        <fullName evidence="1">Glycosyltransferase 2-like domain-containing protein</fullName>
    </recommendedName>
</protein>
<feature type="domain" description="Glycosyltransferase 2-like" evidence="1">
    <location>
        <begin position="15"/>
        <end position="173"/>
    </location>
</feature>
<dbReference type="Pfam" id="PF04464">
    <property type="entry name" value="Glyphos_transf"/>
    <property type="match status" value="1"/>
</dbReference>
<gene>
    <name evidence="2" type="ORF">GCM10007938_36760</name>
</gene>
<organism evidence="2 3">
    <name type="scientific">Vibrio zhanjiangensis</name>
    <dbReference type="NCBI Taxonomy" id="1046128"/>
    <lineage>
        <taxon>Bacteria</taxon>
        <taxon>Pseudomonadati</taxon>
        <taxon>Pseudomonadota</taxon>
        <taxon>Gammaproteobacteria</taxon>
        <taxon>Vibrionales</taxon>
        <taxon>Vibrionaceae</taxon>
        <taxon>Vibrio</taxon>
    </lineage>
</organism>
<evidence type="ECO:0000313" key="2">
    <source>
        <dbReference type="EMBL" id="GLT19893.1"/>
    </source>
</evidence>
<dbReference type="CDD" id="cd00761">
    <property type="entry name" value="Glyco_tranf_GTA_type"/>
    <property type="match status" value="1"/>
</dbReference>
<name>A0ABQ6F317_9VIBR</name>
<reference evidence="3" key="1">
    <citation type="journal article" date="2019" name="Int. J. Syst. Evol. Microbiol.">
        <title>The Global Catalogue of Microorganisms (GCM) 10K type strain sequencing project: providing services to taxonomists for standard genome sequencing and annotation.</title>
        <authorList>
            <consortium name="The Broad Institute Genomics Platform"/>
            <consortium name="The Broad Institute Genome Sequencing Center for Infectious Disease"/>
            <person name="Wu L."/>
            <person name="Ma J."/>
        </authorList>
    </citation>
    <scope>NUCLEOTIDE SEQUENCE [LARGE SCALE GENOMIC DNA]</scope>
    <source>
        <strain evidence="3">NBRC 108723</strain>
    </source>
</reference>
<dbReference type="EMBL" id="BSPW01000084">
    <property type="protein sequence ID" value="GLT19893.1"/>
    <property type="molecule type" value="Genomic_DNA"/>
</dbReference>
<evidence type="ECO:0000313" key="3">
    <source>
        <dbReference type="Proteomes" id="UP001157138"/>
    </source>
</evidence>
<dbReference type="InterPro" id="IPR029044">
    <property type="entry name" value="Nucleotide-diphossugar_trans"/>
</dbReference>
<accession>A0ABQ6F317</accession>
<keyword evidence="3" id="KW-1185">Reference proteome</keyword>